<dbReference type="InterPro" id="IPR035965">
    <property type="entry name" value="PAS-like_dom_sf"/>
</dbReference>
<sequence>MKNVKSLYVTFAISIFFIVTIFMSISATFSYVSTKNSIIENMKESSENTVNTLKNNLAILIPSYAVNDYTNLLYNEIKNKEIFAIVVKDYSMGKVVGKEAYITGKIRQGDNIVAFDTKNKSHVSSLKTCYYKKEFDIKSMLKKDLGHITLCISDEKMKKELHGIIYKTINNTILISLFLIICLFALFHYLLMKPISKIISSLNNTDKDGIPINELPLAFSKELNLLAITANKMLYSIKSSRNILKKSESRLKYLLEMSPIAVRIAKDKGTKVVFSNHTYASLIKEDYVIDSDPSKYYKDKNEYKQIVEKIKNKEKIFNRLVEFKIKDKTVWALASYMSIKFDQEDSVIGWFYDVTREKNLQKELTNQKNEFEAIFKYTKDGLALLDLQSNFLKFNEAYLKLTGYTKKELLTKSCIGLTAIEDKSRTQEAINDVLKDGSKINFEKSCLVKDGRTVRVNMSLVLLPDKKTILLSAKDITEQNIIQSQAKLASMGEMIGNIAHQWRQPLNIISTIASSIKVKNEFGQKVELDDLLFDMTHIMQQTQYLSKTIDDFRNFIKDTNEKEVLSIVNTIEKTLVIIHSSFLNNNIKIIKDYEDDIEILGYENQLIQAIMNILNNSKDAIVENVLDDDEKIVYISTKIVNKELIVSIKDSGKGIDKNNIDKVFEPYFTTKHQSVGTGIGLSLAHQIITEHHNALIEVSNCTFTANSKKYKGACTNLIFKI</sequence>
<proteinExistence type="predicted"/>
<dbReference type="KEGG" id="amar:AMRN_1199"/>
<dbReference type="CDD" id="cd00082">
    <property type="entry name" value="HisKA"/>
    <property type="match status" value="1"/>
</dbReference>
<dbReference type="InterPro" id="IPR036097">
    <property type="entry name" value="HisK_dim/P_sf"/>
</dbReference>
<dbReference type="Gene3D" id="3.30.565.10">
    <property type="entry name" value="Histidine kinase-like ATPase, C-terminal domain"/>
    <property type="match status" value="1"/>
</dbReference>
<evidence type="ECO:0000313" key="15">
    <source>
        <dbReference type="Proteomes" id="UP000264693"/>
    </source>
</evidence>
<dbReference type="EC" id="2.7.13.3" evidence="2"/>
<protein>
    <recommendedName>
        <fullName evidence="2">histidine kinase</fullName>
        <ecNumber evidence="2">2.7.13.3</ecNumber>
    </recommendedName>
</protein>
<dbReference type="Pfam" id="PF13426">
    <property type="entry name" value="PAS_9"/>
    <property type="match status" value="1"/>
</dbReference>
<comment type="catalytic activity">
    <reaction evidence="1">
        <text>ATP + protein L-histidine = ADP + protein N-phospho-L-histidine.</text>
        <dbReference type="EC" id="2.7.13.3"/>
    </reaction>
</comment>
<dbReference type="GO" id="GO:0000155">
    <property type="term" value="F:phosphorelay sensor kinase activity"/>
    <property type="evidence" value="ECO:0007669"/>
    <property type="project" value="InterPro"/>
</dbReference>
<feature type="domain" description="PAS" evidence="11">
    <location>
        <begin position="367"/>
        <end position="437"/>
    </location>
</feature>
<evidence type="ECO:0000313" key="14">
    <source>
        <dbReference type="Proteomes" id="UP000224740"/>
    </source>
</evidence>
<evidence type="ECO:0000256" key="6">
    <source>
        <dbReference type="ARBA" id="ARBA00022777"/>
    </source>
</evidence>
<dbReference type="PRINTS" id="PR00344">
    <property type="entry name" value="BCTRLSENSOR"/>
</dbReference>
<dbReference type="PROSITE" id="PS50109">
    <property type="entry name" value="HIS_KIN"/>
    <property type="match status" value="1"/>
</dbReference>
<dbReference type="AlphaFoldDB" id="A0A347TK14"/>
<dbReference type="SMART" id="SM00091">
    <property type="entry name" value="PAS"/>
    <property type="match status" value="1"/>
</dbReference>
<evidence type="ECO:0000256" key="7">
    <source>
        <dbReference type="ARBA" id="ARBA00022840"/>
    </source>
</evidence>
<dbReference type="InterPro" id="IPR000014">
    <property type="entry name" value="PAS"/>
</dbReference>
<keyword evidence="3" id="KW-0597">Phosphoprotein</keyword>
<evidence type="ECO:0000256" key="8">
    <source>
        <dbReference type="ARBA" id="ARBA00023012"/>
    </source>
</evidence>
<keyword evidence="14" id="KW-1185">Reference proteome</keyword>
<keyword evidence="9" id="KW-1133">Transmembrane helix</keyword>
<feature type="transmembrane region" description="Helical" evidence="9">
    <location>
        <begin position="168"/>
        <end position="191"/>
    </location>
</feature>
<dbReference type="PROSITE" id="PS50112">
    <property type="entry name" value="PAS"/>
    <property type="match status" value="1"/>
</dbReference>
<dbReference type="InterPro" id="IPR005467">
    <property type="entry name" value="His_kinase_dom"/>
</dbReference>
<keyword evidence="7" id="KW-0067">ATP-binding</keyword>
<evidence type="ECO:0000256" key="3">
    <source>
        <dbReference type="ARBA" id="ARBA00022553"/>
    </source>
</evidence>
<evidence type="ECO:0000259" key="10">
    <source>
        <dbReference type="PROSITE" id="PS50109"/>
    </source>
</evidence>
<dbReference type="PANTHER" id="PTHR43065">
    <property type="entry name" value="SENSOR HISTIDINE KINASE"/>
    <property type="match status" value="1"/>
</dbReference>
<dbReference type="EMBL" id="CP032101">
    <property type="protein sequence ID" value="AXX86942.1"/>
    <property type="molecule type" value="Genomic_DNA"/>
</dbReference>
<evidence type="ECO:0000256" key="4">
    <source>
        <dbReference type="ARBA" id="ARBA00022679"/>
    </source>
</evidence>
<dbReference type="GO" id="GO:0005524">
    <property type="term" value="F:ATP binding"/>
    <property type="evidence" value="ECO:0007669"/>
    <property type="project" value="UniProtKB-KW"/>
</dbReference>
<feature type="transmembrane region" description="Helical" evidence="9">
    <location>
        <begin position="6"/>
        <end position="32"/>
    </location>
</feature>
<feature type="domain" description="Histidine kinase" evidence="10">
    <location>
        <begin position="497"/>
        <end position="721"/>
    </location>
</feature>
<reference evidence="12 15" key="3">
    <citation type="submission" date="2018-08" db="EMBL/GenBank/DDBJ databases">
        <title>Complete genome of the Arcobacter marinus type strain JCM 15502.</title>
        <authorList>
            <person name="Miller W.G."/>
            <person name="Yee E."/>
            <person name="Huynh S."/>
            <person name="Parker C.T."/>
        </authorList>
    </citation>
    <scope>NUCLEOTIDE SEQUENCE [LARGE SCALE GENOMIC DNA]</scope>
    <source>
        <strain evidence="12 15">JCM 15502</strain>
    </source>
</reference>
<dbReference type="Proteomes" id="UP000224740">
    <property type="component" value="Unassembled WGS sequence"/>
</dbReference>
<evidence type="ECO:0000259" key="11">
    <source>
        <dbReference type="PROSITE" id="PS50112"/>
    </source>
</evidence>
<dbReference type="InterPro" id="IPR004358">
    <property type="entry name" value="Sig_transdc_His_kin-like_C"/>
</dbReference>
<dbReference type="SUPFAM" id="SSF47384">
    <property type="entry name" value="Homodimeric domain of signal transducing histidine kinase"/>
    <property type="match status" value="1"/>
</dbReference>
<dbReference type="InterPro" id="IPR036890">
    <property type="entry name" value="HATPase_C_sf"/>
</dbReference>
<keyword evidence="6 12" id="KW-0418">Kinase</keyword>
<reference evidence="14" key="1">
    <citation type="submission" date="2017-09" db="EMBL/GenBank/DDBJ databases">
        <title>Arcobacter canalis sp. nov., a new species isolated from a water canal contaminated with urban sewage.</title>
        <authorList>
            <person name="Perez-Cataluna A."/>
            <person name="Salas-Masso N."/>
            <person name="Figueras M.J."/>
        </authorList>
    </citation>
    <scope>NUCLEOTIDE SEQUENCE [LARGE SCALE GENOMIC DNA]</scope>
    <source>
        <strain evidence="14">CECT 7727</strain>
    </source>
</reference>
<gene>
    <name evidence="12" type="ORF">AMRN_1199</name>
    <name evidence="13" type="ORF">CPH92_04825</name>
</gene>
<dbReference type="SUPFAM" id="SSF55874">
    <property type="entry name" value="ATPase domain of HSP90 chaperone/DNA topoisomerase II/histidine kinase"/>
    <property type="match status" value="1"/>
</dbReference>
<evidence type="ECO:0000256" key="9">
    <source>
        <dbReference type="SAM" id="Phobius"/>
    </source>
</evidence>
<dbReference type="InterPro" id="IPR003661">
    <property type="entry name" value="HisK_dim/P_dom"/>
</dbReference>
<keyword evidence="4" id="KW-0808">Transferase</keyword>
<evidence type="ECO:0000256" key="5">
    <source>
        <dbReference type="ARBA" id="ARBA00022741"/>
    </source>
</evidence>
<reference evidence="13" key="2">
    <citation type="submission" date="2017-09" db="EMBL/GenBank/DDBJ databases">
        <authorList>
            <person name="Perez-Cataluna A."/>
            <person name="Figueras M.J."/>
            <person name="Salas-Masso N."/>
        </authorList>
    </citation>
    <scope>NUCLEOTIDE SEQUENCE</scope>
    <source>
        <strain evidence="13">CECT 7727</strain>
    </source>
</reference>
<dbReference type="Proteomes" id="UP000264693">
    <property type="component" value="Chromosome"/>
</dbReference>
<keyword evidence="5" id="KW-0547">Nucleotide-binding</keyword>
<dbReference type="EMBL" id="NXAO01000018">
    <property type="protein sequence ID" value="PHO15895.1"/>
    <property type="molecule type" value="Genomic_DNA"/>
</dbReference>
<dbReference type="Gene3D" id="3.30.450.20">
    <property type="entry name" value="PAS domain"/>
    <property type="match status" value="2"/>
</dbReference>
<dbReference type="RefSeq" id="WP_099310621.1">
    <property type="nucleotide sequence ID" value="NZ_CP032101.1"/>
</dbReference>
<dbReference type="SMART" id="SM00387">
    <property type="entry name" value="HATPase_c"/>
    <property type="match status" value="1"/>
</dbReference>
<organism evidence="12 15">
    <name type="scientific">Malaciobacter marinus</name>
    <dbReference type="NCBI Taxonomy" id="505249"/>
    <lineage>
        <taxon>Bacteria</taxon>
        <taxon>Pseudomonadati</taxon>
        <taxon>Campylobacterota</taxon>
        <taxon>Epsilonproteobacteria</taxon>
        <taxon>Campylobacterales</taxon>
        <taxon>Arcobacteraceae</taxon>
        <taxon>Malaciobacter</taxon>
    </lineage>
</organism>
<dbReference type="Pfam" id="PF02518">
    <property type="entry name" value="HATPase_c"/>
    <property type="match status" value="1"/>
</dbReference>
<dbReference type="InterPro" id="IPR003594">
    <property type="entry name" value="HATPase_dom"/>
</dbReference>
<keyword evidence="9" id="KW-0472">Membrane</keyword>
<dbReference type="PANTHER" id="PTHR43065:SF46">
    <property type="entry name" value="C4-DICARBOXYLATE TRANSPORT SENSOR PROTEIN DCTB"/>
    <property type="match status" value="1"/>
</dbReference>
<dbReference type="Gene3D" id="1.10.287.130">
    <property type="match status" value="1"/>
</dbReference>
<evidence type="ECO:0000313" key="13">
    <source>
        <dbReference type="EMBL" id="PHO15895.1"/>
    </source>
</evidence>
<keyword evidence="8" id="KW-0902">Two-component regulatory system</keyword>
<evidence type="ECO:0000256" key="2">
    <source>
        <dbReference type="ARBA" id="ARBA00012438"/>
    </source>
</evidence>
<name>A0A347TK14_9BACT</name>
<evidence type="ECO:0000313" key="12">
    <source>
        <dbReference type="EMBL" id="AXX86942.1"/>
    </source>
</evidence>
<accession>A0A347TK14</accession>
<dbReference type="SUPFAM" id="SSF55785">
    <property type="entry name" value="PYP-like sensor domain (PAS domain)"/>
    <property type="match status" value="2"/>
</dbReference>
<keyword evidence="9" id="KW-0812">Transmembrane</keyword>
<dbReference type="CDD" id="cd00130">
    <property type="entry name" value="PAS"/>
    <property type="match status" value="1"/>
</dbReference>
<dbReference type="NCBIfam" id="TIGR00229">
    <property type="entry name" value="sensory_box"/>
    <property type="match status" value="1"/>
</dbReference>
<evidence type="ECO:0000256" key="1">
    <source>
        <dbReference type="ARBA" id="ARBA00000085"/>
    </source>
</evidence>